<evidence type="ECO:0000256" key="8">
    <source>
        <dbReference type="ARBA" id="ARBA00029924"/>
    </source>
</evidence>
<evidence type="ECO:0000256" key="3">
    <source>
        <dbReference type="ARBA" id="ARBA00013725"/>
    </source>
</evidence>
<dbReference type="GO" id="GO:0003677">
    <property type="term" value="F:DNA binding"/>
    <property type="evidence" value="ECO:0007669"/>
    <property type="project" value="UniProtKB-UniRule"/>
</dbReference>
<dbReference type="InterPro" id="IPR003716">
    <property type="entry name" value="DNA-dir_RNA_pol_omega"/>
</dbReference>
<reference evidence="11 12" key="1">
    <citation type="submission" date="2024-01" db="EMBL/GenBank/DDBJ databases">
        <title>Complete genome sequence of Citroniella saccharovorans strain M6.X9, isolated from human fecal sample.</title>
        <authorList>
            <person name="Cheng G."/>
            <person name="Westerholm M."/>
            <person name="Schnurer A."/>
        </authorList>
    </citation>
    <scope>NUCLEOTIDE SEQUENCE [LARGE SCALE GENOMIC DNA]</scope>
    <source>
        <strain evidence="11 12">DSM 29873</strain>
    </source>
</reference>
<sequence>MINPSFDEIKKVNNSRYAIAMIISKRARKIQEGSKPLIDSKGKKPVTIALDELMAGKIDFEMDENSLDAKK</sequence>
<evidence type="ECO:0000256" key="2">
    <source>
        <dbReference type="ARBA" id="ARBA00012418"/>
    </source>
</evidence>
<proteinExistence type="inferred from homology"/>
<accession>A0AAW9MV84</accession>
<dbReference type="PANTHER" id="PTHR34476">
    <property type="entry name" value="DNA-DIRECTED RNA POLYMERASE SUBUNIT OMEGA"/>
    <property type="match status" value="1"/>
</dbReference>
<comment type="catalytic activity">
    <reaction evidence="9 10">
        <text>RNA(n) + a ribonucleoside 5'-triphosphate = RNA(n+1) + diphosphate</text>
        <dbReference type="Rhea" id="RHEA:21248"/>
        <dbReference type="Rhea" id="RHEA-COMP:14527"/>
        <dbReference type="Rhea" id="RHEA-COMP:17342"/>
        <dbReference type="ChEBI" id="CHEBI:33019"/>
        <dbReference type="ChEBI" id="CHEBI:61557"/>
        <dbReference type="ChEBI" id="CHEBI:140395"/>
        <dbReference type="EC" id="2.7.7.6"/>
    </reaction>
</comment>
<name>A0AAW9MV84_9FIRM</name>
<keyword evidence="6 10" id="KW-0548">Nucleotidyltransferase</keyword>
<dbReference type="SUPFAM" id="SSF63562">
    <property type="entry name" value="RPB6/omega subunit-like"/>
    <property type="match status" value="1"/>
</dbReference>
<dbReference type="InterPro" id="IPR006110">
    <property type="entry name" value="Pol_omega/Rpo6/RPB6"/>
</dbReference>
<dbReference type="EMBL" id="JAYKOT010000003">
    <property type="protein sequence ID" value="MEB3429504.1"/>
    <property type="molecule type" value="Genomic_DNA"/>
</dbReference>
<evidence type="ECO:0000256" key="4">
    <source>
        <dbReference type="ARBA" id="ARBA00022478"/>
    </source>
</evidence>
<evidence type="ECO:0000256" key="9">
    <source>
        <dbReference type="ARBA" id="ARBA00048552"/>
    </source>
</evidence>
<comment type="subunit">
    <text evidence="10">The RNAP catalytic core consists of 2 alpha, 1 beta, 1 beta' and 1 omega subunit. When a sigma factor is associated with the core the holoenzyme is formed, which can initiate transcription.</text>
</comment>
<dbReference type="InterPro" id="IPR036161">
    <property type="entry name" value="RPB6/omega-like_sf"/>
</dbReference>
<keyword evidence="5 10" id="KW-0808">Transferase</keyword>
<evidence type="ECO:0000256" key="6">
    <source>
        <dbReference type="ARBA" id="ARBA00022695"/>
    </source>
</evidence>
<protein>
    <recommendedName>
        <fullName evidence="3 10">DNA-directed RNA polymerase subunit omega</fullName>
        <shortName evidence="10">RNAP omega subunit</shortName>
        <ecNumber evidence="2 10">2.7.7.6</ecNumber>
    </recommendedName>
    <alternativeName>
        <fullName evidence="10">RNA polymerase omega subunit</fullName>
    </alternativeName>
    <alternativeName>
        <fullName evidence="8 10">Transcriptase subunit omega</fullName>
    </alternativeName>
</protein>
<gene>
    <name evidence="10 11" type="primary">rpoZ</name>
    <name evidence="11" type="ORF">VLK81_05680</name>
</gene>
<dbReference type="PANTHER" id="PTHR34476:SF1">
    <property type="entry name" value="DNA-DIRECTED RNA POLYMERASE SUBUNIT OMEGA"/>
    <property type="match status" value="1"/>
</dbReference>
<dbReference type="EC" id="2.7.7.6" evidence="2 10"/>
<organism evidence="11 12">
    <name type="scientific">Citroniella saccharovorans</name>
    <dbReference type="NCBI Taxonomy" id="2053367"/>
    <lineage>
        <taxon>Bacteria</taxon>
        <taxon>Bacillati</taxon>
        <taxon>Bacillota</taxon>
        <taxon>Tissierellia</taxon>
        <taxon>Tissierellales</taxon>
        <taxon>Peptoniphilaceae</taxon>
        <taxon>Citroniella</taxon>
    </lineage>
</organism>
<keyword evidence="12" id="KW-1185">Reference proteome</keyword>
<dbReference type="GO" id="GO:0000428">
    <property type="term" value="C:DNA-directed RNA polymerase complex"/>
    <property type="evidence" value="ECO:0007669"/>
    <property type="project" value="UniProtKB-KW"/>
</dbReference>
<evidence type="ECO:0000313" key="12">
    <source>
        <dbReference type="Proteomes" id="UP001357733"/>
    </source>
</evidence>
<dbReference type="Proteomes" id="UP001357733">
    <property type="component" value="Unassembled WGS sequence"/>
</dbReference>
<dbReference type="RefSeq" id="WP_324619689.1">
    <property type="nucleotide sequence ID" value="NZ_JAYKOT010000003.1"/>
</dbReference>
<dbReference type="NCBIfam" id="TIGR00690">
    <property type="entry name" value="rpoZ"/>
    <property type="match status" value="1"/>
</dbReference>
<evidence type="ECO:0000313" key="11">
    <source>
        <dbReference type="EMBL" id="MEB3429504.1"/>
    </source>
</evidence>
<dbReference type="GO" id="GO:0003899">
    <property type="term" value="F:DNA-directed RNA polymerase activity"/>
    <property type="evidence" value="ECO:0007669"/>
    <property type="project" value="UniProtKB-UniRule"/>
</dbReference>
<evidence type="ECO:0000256" key="10">
    <source>
        <dbReference type="HAMAP-Rule" id="MF_00366"/>
    </source>
</evidence>
<keyword evidence="7 10" id="KW-0804">Transcription</keyword>
<evidence type="ECO:0000256" key="5">
    <source>
        <dbReference type="ARBA" id="ARBA00022679"/>
    </source>
</evidence>
<dbReference type="HAMAP" id="MF_00366">
    <property type="entry name" value="RNApol_bact_RpoZ"/>
    <property type="match status" value="1"/>
</dbReference>
<dbReference type="AlphaFoldDB" id="A0AAW9MV84"/>
<evidence type="ECO:0000256" key="7">
    <source>
        <dbReference type="ARBA" id="ARBA00023163"/>
    </source>
</evidence>
<dbReference type="GO" id="GO:0006351">
    <property type="term" value="P:DNA-templated transcription"/>
    <property type="evidence" value="ECO:0007669"/>
    <property type="project" value="UniProtKB-UniRule"/>
</dbReference>
<dbReference type="Pfam" id="PF01192">
    <property type="entry name" value="RNA_pol_Rpb6"/>
    <property type="match status" value="1"/>
</dbReference>
<dbReference type="Gene3D" id="3.90.940.10">
    <property type="match status" value="1"/>
</dbReference>
<comment type="caution">
    <text evidence="11">The sequence shown here is derived from an EMBL/GenBank/DDBJ whole genome shotgun (WGS) entry which is preliminary data.</text>
</comment>
<evidence type="ECO:0000256" key="1">
    <source>
        <dbReference type="ARBA" id="ARBA00006711"/>
    </source>
</evidence>
<dbReference type="SMART" id="SM01409">
    <property type="entry name" value="RNA_pol_Rpb6"/>
    <property type="match status" value="1"/>
</dbReference>
<comment type="similarity">
    <text evidence="1 10">Belongs to the RNA polymerase subunit omega family.</text>
</comment>
<comment type="function">
    <text evidence="10">Promotes RNA polymerase assembly. Latches the N- and C-terminal regions of the beta' subunit thereby facilitating its interaction with the beta and alpha subunits.</text>
</comment>
<keyword evidence="4 10" id="KW-0240">DNA-directed RNA polymerase</keyword>